<keyword evidence="7" id="KW-1185">Reference proteome</keyword>
<evidence type="ECO:0000313" key="6">
    <source>
        <dbReference type="EMBL" id="ADU66548.1"/>
    </source>
</evidence>
<dbReference type="RefSeq" id="WP_013506428.1">
    <property type="nucleotide sequence ID" value="NC_014836.1"/>
</dbReference>
<dbReference type="PROSITE" id="PS51257">
    <property type="entry name" value="PROKAR_LIPOPROTEIN"/>
    <property type="match status" value="1"/>
</dbReference>
<organism evidence="6 7">
    <name type="scientific">Desulfurispirillum indicum (strain ATCC BAA-1389 / DSM 22839 / S5)</name>
    <dbReference type="NCBI Taxonomy" id="653733"/>
    <lineage>
        <taxon>Bacteria</taxon>
        <taxon>Pseudomonadati</taxon>
        <taxon>Chrysiogenota</taxon>
        <taxon>Chrysiogenia</taxon>
        <taxon>Chrysiogenales</taxon>
        <taxon>Chrysiogenaceae</taxon>
        <taxon>Desulfurispirillum</taxon>
    </lineage>
</organism>
<evidence type="ECO:0000256" key="2">
    <source>
        <dbReference type="ARBA" id="ARBA00023136"/>
    </source>
</evidence>
<dbReference type="AlphaFoldDB" id="E6W1J9"/>
<feature type="signal peptide" evidence="4">
    <location>
        <begin position="1"/>
        <end position="21"/>
    </location>
</feature>
<reference evidence="6 7" key="1">
    <citation type="submission" date="2010-12" db="EMBL/GenBank/DDBJ databases">
        <title>Complete sequence of Desulfurispirillum indicum S5.</title>
        <authorList>
            <consortium name="US DOE Joint Genome Institute"/>
            <person name="Lucas S."/>
            <person name="Copeland A."/>
            <person name="Lapidus A."/>
            <person name="Cheng J.-F."/>
            <person name="Goodwin L."/>
            <person name="Pitluck S."/>
            <person name="Chertkov O."/>
            <person name="Held B."/>
            <person name="Detter J.C."/>
            <person name="Han C."/>
            <person name="Tapia R."/>
            <person name="Land M."/>
            <person name="Hauser L."/>
            <person name="Kyrpides N."/>
            <person name="Ivanova N."/>
            <person name="Mikhailova N."/>
            <person name="Haggblom M."/>
            <person name="Rauschenbach I."/>
            <person name="Bini E."/>
            <person name="Woyke T."/>
        </authorList>
    </citation>
    <scope>NUCLEOTIDE SEQUENCE [LARGE SCALE GENOMIC DNA]</scope>
    <source>
        <strain evidence="7">ATCC BAA-1389 / DSM 22839 / S5</strain>
    </source>
</reference>
<dbReference type="Gene3D" id="1.25.40.10">
    <property type="entry name" value="Tetratricopeptide repeat domain"/>
    <property type="match status" value="1"/>
</dbReference>
<dbReference type="EMBL" id="CP002432">
    <property type="protein sequence ID" value="ADU66548.1"/>
    <property type="molecule type" value="Genomic_DNA"/>
</dbReference>
<dbReference type="InterPro" id="IPR011990">
    <property type="entry name" value="TPR-like_helical_dom_sf"/>
</dbReference>
<proteinExistence type="predicted"/>
<dbReference type="KEGG" id="din:Selin_1821"/>
<dbReference type="OrthoDB" id="11267at2"/>
<evidence type="ECO:0000259" key="5">
    <source>
        <dbReference type="Pfam" id="PF13525"/>
    </source>
</evidence>
<name>E6W1J9_DESIS</name>
<evidence type="ECO:0000313" key="7">
    <source>
        <dbReference type="Proteomes" id="UP000002572"/>
    </source>
</evidence>
<gene>
    <name evidence="6" type="ordered locus">Selin_1821</name>
</gene>
<feature type="domain" description="Outer membrane lipoprotein BamD-like" evidence="5">
    <location>
        <begin position="34"/>
        <end position="205"/>
    </location>
</feature>
<dbReference type="STRING" id="653733.Selin_1821"/>
<dbReference type="SUPFAM" id="SSF48452">
    <property type="entry name" value="TPR-like"/>
    <property type="match status" value="1"/>
</dbReference>
<feature type="chain" id="PRO_5003211305" evidence="4">
    <location>
        <begin position="22"/>
        <end position="210"/>
    </location>
</feature>
<dbReference type="NCBIfam" id="TIGR03302">
    <property type="entry name" value="OM_YfiO"/>
    <property type="match status" value="1"/>
</dbReference>
<dbReference type="FunCoup" id="E6W1J9">
    <property type="interactions" value="66"/>
</dbReference>
<evidence type="ECO:0000256" key="1">
    <source>
        <dbReference type="ARBA" id="ARBA00022729"/>
    </source>
</evidence>
<accession>E6W1J9</accession>
<keyword evidence="1 4" id="KW-0732">Signal</keyword>
<dbReference type="eggNOG" id="COG4105">
    <property type="taxonomic scope" value="Bacteria"/>
</dbReference>
<evidence type="ECO:0000256" key="3">
    <source>
        <dbReference type="ARBA" id="ARBA00023237"/>
    </source>
</evidence>
<dbReference type="InParanoid" id="E6W1J9"/>
<evidence type="ECO:0000256" key="4">
    <source>
        <dbReference type="SAM" id="SignalP"/>
    </source>
</evidence>
<sequence length="210" mass="24881">MHRYILLLLALLILSAGCAKKADPDRVPDLETAHRLAERGQYDEARQEYRGVMNLADNSEAVARIMLYIAHTYEKEGEWLDASIEYEHYLLRFPDHSAADDTMIRLMEMYMEQIRTIDRDVNPARKAYSLAHRFYREYQSSPRTGEVQVMEQQAFEIIAEHEAYILDFYLRTKKITAAKTRLERIERDDPDFFATPVIQQQYRRLKELQK</sequence>
<dbReference type="InterPro" id="IPR039565">
    <property type="entry name" value="BamD-like"/>
</dbReference>
<keyword evidence="6" id="KW-0449">Lipoprotein</keyword>
<dbReference type="HOGENOM" id="CLU_065982_2_0_0"/>
<keyword evidence="2" id="KW-0472">Membrane</keyword>
<keyword evidence="3" id="KW-0998">Cell outer membrane</keyword>
<dbReference type="Proteomes" id="UP000002572">
    <property type="component" value="Chromosome"/>
</dbReference>
<protein>
    <submittedName>
        <fullName evidence="6">Outer membrane assembly lipoprotein YfiO</fullName>
    </submittedName>
</protein>
<dbReference type="Pfam" id="PF13525">
    <property type="entry name" value="YfiO"/>
    <property type="match status" value="1"/>
</dbReference>
<dbReference type="InterPro" id="IPR017689">
    <property type="entry name" value="BamD"/>
</dbReference>